<reference evidence="3" key="1">
    <citation type="submission" date="2016-06" db="EMBL/GenBank/DDBJ databases">
        <authorList>
            <person name="Varghese N."/>
            <person name="Submissions Spin"/>
        </authorList>
    </citation>
    <scope>NUCLEOTIDE SEQUENCE [LARGE SCALE GENOMIC DNA]</scope>
    <source>
        <strain evidence="3">DSM 45647</strain>
    </source>
</reference>
<evidence type="ECO:0000313" key="2">
    <source>
        <dbReference type="EMBL" id="SCG42416.1"/>
    </source>
</evidence>
<organism evidence="2 3">
    <name type="scientific">Micromonospora humi</name>
    <dbReference type="NCBI Taxonomy" id="745366"/>
    <lineage>
        <taxon>Bacteria</taxon>
        <taxon>Bacillati</taxon>
        <taxon>Actinomycetota</taxon>
        <taxon>Actinomycetes</taxon>
        <taxon>Micromonosporales</taxon>
        <taxon>Micromonosporaceae</taxon>
        <taxon>Micromonospora</taxon>
    </lineage>
</organism>
<dbReference type="EMBL" id="FMDM01000002">
    <property type="protein sequence ID" value="SCG42416.1"/>
    <property type="molecule type" value="Genomic_DNA"/>
</dbReference>
<dbReference type="STRING" id="745366.GA0070213_102443"/>
<dbReference type="AlphaFoldDB" id="A0A1C5H8Q9"/>
<keyword evidence="3" id="KW-1185">Reference proteome</keyword>
<evidence type="ECO:0000313" key="3">
    <source>
        <dbReference type="Proteomes" id="UP000199360"/>
    </source>
</evidence>
<dbReference type="Proteomes" id="UP000199360">
    <property type="component" value="Unassembled WGS sequence"/>
</dbReference>
<protein>
    <submittedName>
        <fullName evidence="2">Uncharacterized protein</fullName>
    </submittedName>
</protein>
<proteinExistence type="predicted"/>
<gene>
    <name evidence="2" type="ORF">GA0070213_102443</name>
</gene>
<dbReference type="RefSeq" id="WP_091058089.1">
    <property type="nucleotide sequence ID" value="NZ_FMDM01000002.1"/>
</dbReference>
<evidence type="ECO:0000256" key="1">
    <source>
        <dbReference type="SAM" id="Coils"/>
    </source>
</evidence>
<feature type="coiled-coil region" evidence="1">
    <location>
        <begin position="28"/>
        <end position="79"/>
    </location>
</feature>
<name>A0A1C5H8Q9_9ACTN</name>
<keyword evidence="1" id="KW-0175">Coiled coil</keyword>
<sequence length="82" mass="9045">MVIWIVLGVVLFALVMLALAVRPVVARLPRLRRSAMALQRRAAEAESLRSAAEDLQARAEALQERAAVAQQRVTLIKAKRGE</sequence>
<accession>A0A1C5H8Q9</accession>